<accession>A0A815CN21</accession>
<sequence length="131" mass="14247">MAAILKMDEFRSRDPKVLFESIAEANAYTRMTLGKELVTRCASRYVICMGMKTTVAIIENHLTSATTKLLVFATPLNVLTFSFFGAGESLGRLCAGTVQIDLNKEYSVTNLTQLNTQSVLAGVKKAASSVM</sequence>
<evidence type="ECO:0000313" key="1">
    <source>
        <dbReference type="EMBL" id="CAF1289492.1"/>
    </source>
</evidence>
<reference evidence="1" key="1">
    <citation type="submission" date="2021-02" db="EMBL/GenBank/DDBJ databases">
        <authorList>
            <person name="Nowell W R."/>
        </authorList>
    </citation>
    <scope>NUCLEOTIDE SEQUENCE</scope>
</reference>
<protein>
    <submittedName>
        <fullName evidence="1">Uncharacterized protein</fullName>
    </submittedName>
</protein>
<dbReference type="EMBL" id="CAJNOM010000255">
    <property type="protein sequence ID" value="CAF1289492.1"/>
    <property type="molecule type" value="Genomic_DNA"/>
</dbReference>
<evidence type="ECO:0000313" key="2">
    <source>
        <dbReference type="Proteomes" id="UP000663832"/>
    </source>
</evidence>
<gene>
    <name evidence="1" type="ORF">QVE165_LOCUS30610</name>
</gene>
<dbReference type="AlphaFoldDB" id="A0A815CN21"/>
<dbReference type="Proteomes" id="UP000663832">
    <property type="component" value="Unassembled WGS sequence"/>
</dbReference>
<proteinExistence type="predicted"/>
<keyword evidence="2" id="KW-1185">Reference proteome</keyword>
<name>A0A815CN21_9BILA</name>
<comment type="caution">
    <text evidence="1">The sequence shown here is derived from an EMBL/GenBank/DDBJ whole genome shotgun (WGS) entry which is preliminary data.</text>
</comment>
<organism evidence="1 2">
    <name type="scientific">Adineta steineri</name>
    <dbReference type="NCBI Taxonomy" id="433720"/>
    <lineage>
        <taxon>Eukaryota</taxon>
        <taxon>Metazoa</taxon>
        <taxon>Spiralia</taxon>
        <taxon>Gnathifera</taxon>
        <taxon>Rotifera</taxon>
        <taxon>Eurotatoria</taxon>
        <taxon>Bdelloidea</taxon>
        <taxon>Adinetida</taxon>
        <taxon>Adinetidae</taxon>
        <taxon>Adineta</taxon>
    </lineage>
</organism>